<proteinExistence type="predicted"/>
<keyword evidence="2" id="KW-0813">Transport</keyword>
<dbReference type="PROSITE" id="PS51318">
    <property type="entry name" value="TAT"/>
    <property type="match status" value="1"/>
</dbReference>
<comment type="subcellular location">
    <subcellularLocation>
        <location evidence="1">Periplasm</location>
    </subcellularLocation>
</comment>
<dbReference type="AlphaFoldDB" id="A0A0B1PXN7"/>
<gene>
    <name evidence="5" type="ORF">LA66_17940</name>
</gene>
<dbReference type="Gene3D" id="3.40.190.10">
    <property type="entry name" value="Periplasmic binding protein-like II"/>
    <property type="match status" value="2"/>
</dbReference>
<dbReference type="GO" id="GO:0019808">
    <property type="term" value="F:polyamine binding"/>
    <property type="evidence" value="ECO:0007669"/>
    <property type="project" value="InterPro"/>
</dbReference>
<protein>
    <submittedName>
        <fullName evidence="5">ABC transporter substrate-binding protein</fullName>
    </submittedName>
</protein>
<dbReference type="EMBL" id="JRFJ01000006">
    <property type="protein sequence ID" value="KHJ53293.1"/>
    <property type="molecule type" value="Genomic_DNA"/>
</dbReference>
<dbReference type="GO" id="GO:0042597">
    <property type="term" value="C:periplasmic space"/>
    <property type="evidence" value="ECO:0007669"/>
    <property type="project" value="UniProtKB-SubCell"/>
</dbReference>
<dbReference type="GO" id="GO:0015846">
    <property type="term" value="P:polyamine transport"/>
    <property type="evidence" value="ECO:0007669"/>
    <property type="project" value="InterPro"/>
</dbReference>
<dbReference type="InterPro" id="IPR006059">
    <property type="entry name" value="SBP"/>
</dbReference>
<evidence type="ECO:0000313" key="6">
    <source>
        <dbReference type="Proteomes" id="UP000030826"/>
    </source>
</evidence>
<evidence type="ECO:0000256" key="2">
    <source>
        <dbReference type="ARBA" id="ARBA00022448"/>
    </source>
</evidence>
<keyword evidence="4" id="KW-0574">Periplasm</keyword>
<organism evidence="5 6">
    <name type="scientific">Aureimonas altamirensis</name>
    <dbReference type="NCBI Taxonomy" id="370622"/>
    <lineage>
        <taxon>Bacteria</taxon>
        <taxon>Pseudomonadati</taxon>
        <taxon>Pseudomonadota</taxon>
        <taxon>Alphaproteobacteria</taxon>
        <taxon>Hyphomicrobiales</taxon>
        <taxon>Aurantimonadaceae</taxon>
        <taxon>Aureimonas</taxon>
    </lineage>
</organism>
<dbReference type="Proteomes" id="UP000030826">
    <property type="component" value="Unassembled WGS sequence"/>
</dbReference>
<dbReference type="RefSeq" id="WP_039195624.1">
    <property type="nucleotide sequence ID" value="NZ_JRFJ01000006.1"/>
</dbReference>
<evidence type="ECO:0000256" key="4">
    <source>
        <dbReference type="ARBA" id="ARBA00022764"/>
    </source>
</evidence>
<dbReference type="CDD" id="cd13590">
    <property type="entry name" value="PBP2_PotD_PotF_like"/>
    <property type="match status" value="1"/>
</dbReference>
<sequence>MSRFLIRDPRELFLRPTRRTVLQGAGALAGATALGLGTGASMAQDNVLNILTWPGHGDPAFVKPFEDEYGVKVVAKEYVGGEPMLALMNQSPPGSFDVVLADAEYIGMLQDGGFIDALDPADYPLADYWPEFQKFPLHWVGDELYSVMIRFGYLGLAYRTDMLAPEDVTSYEALWNEKVKGKVGFFDWYLPTMGCLSLYNGNASPFDIDDTAYEKLSETLFSLRPQTSGFYSMADQFAMLTNGTAAVIPGIGDWVVLLLQNEGVPVDAVVPEQGGIQWTESMSIVSSSTKKDLAKKFIQYASSPEGQFRSARLPAYWASIPNKKGWEMMNAEAPEDAVKLRHTFDARNVMDEYKEGKIHIRQTPVQQDIETWNDTWSEFKAM</sequence>
<dbReference type="Pfam" id="PF13416">
    <property type="entry name" value="SBP_bac_8"/>
    <property type="match status" value="1"/>
</dbReference>
<dbReference type="InterPro" id="IPR001188">
    <property type="entry name" value="Sperm_putr-bd"/>
</dbReference>
<dbReference type="PRINTS" id="PR00909">
    <property type="entry name" value="SPERMDNBNDNG"/>
</dbReference>
<evidence type="ECO:0000256" key="3">
    <source>
        <dbReference type="ARBA" id="ARBA00022729"/>
    </source>
</evidence>
<comment type="caution">
    <text evidence="5">The sequence shown here is derived from an EMBL/GenBank/DDBJ whole genome shotgun (WGS) entry which is preliminary data.</text>
</comment>
<evidence type="ECO:0000256" key="1">
    <source>
        <dbReference type="ARBA" id="ARBA00004418"/>
    </source>
</evidence>
<dbReference type="STRING" id="370622.LA66_17940"/>
<dbReference type="SUPFAM" id="SSF53850">
    <property type="entry name" value="Periplasmic binding protein-like II"/>
    <property type="match status" value="1"/>
</dbReference>
<evidence type="ECO:0000313" key="5">
    <source>
        <dbReference type="EMBL" id="KHJ53293.1"/>
    </source>
</evidence>
<reference evidence="5 6" key="1">
    <citation type="submission" date="2014-09" db="EMBL/GenBank/DDBJ databases">
        <title>Isolation and characterization of Aurantimonas altamirensis ON-56566 from clinical sample following a dog bite.</title>
        <authorList>
            <person name="Eshaghi A."/>
            <person name="Li A."/>
            <person name="Shahinas D."/>
            <person name="Bahn P."/>
            <person name="Kus J.V."/>
            <person name="Patel S.N."/>
        </authorList>
    </citation>
    <scope>NUCLEOTIDE SEQUENCE [LARGE SCALE GENOMIC DNA]</scope>
    <source>
        <strain evidence="5 6">ON-56566</strain>
    </source>
</reference>
<dbReference type="PANTHER" id="PTHR30222">
    <property type="entry name" value="SPERMIDINE/PUTRESCINE-BINDING PERIPLASMIC PROTEIN"/>
    <property type="match status" value="1"/>
</dbReference>
<keyword evidence="3" id="KW-0732">Signal</keyword>
<accession>A0A0B1PXN7</accession>
<dbReference type="PANTHER" id="PTHR30222:SF17">
    <property type="entry name" value="SPERMIDINE_PUTRESCINE-BINDING PERIPLASMIC PROTEIN"/>
    <property type="match status" value="1"/>
</dbReference>
<dbReference type="OrthoDB" id="7813639at2"/>
<dbReference type="InterPro" id="IPR006311">
    <property type="entry name" value="TAT_signal"/>
</dbReference>
<name>A0A0B1PXN7_9HYPH</name>